<dbReference type="InterPro" id="IPR014752">
    <property type="entry name" value="Arrestin-like_C"/>
</dbReference>
<feature type="region of interest" description="Disordered" evidence="1">
    <location>
        <begin position="429"/>
        <end position="450"/>
    </location>
</feature>
<dbReference type="GO" id="GO:0000935">
    <property type="term" value="C:division septum"/>
    <property type="evidence" value="ECO:0007669"/>
    <property type="project" value="TreeGrafter"/>
</dbReference>
<dbReference type="EMBL" id="CAJVPJ010000285">
    <property type="protein sequence ID" value="CAG8506491.1"/>
    <property type="molecule type" value="Genomic_DNA"/>
</dbReference>
<evidence type="ECO:0000256" key="1">
    <source>
        <dbReference type="SAM" id="MobiDB-lite"/>
    </source>
</evidence>
<sequence>MLGIKGFSRRLKNKISKLFKHHGERNTTEDTIPHAKTTPSSGRHPTITFEPFIEKGPLISAYANYTPKVTFSYLPGHTSFQTGYFGVEDTATVSGMLNLRFPDNDPCLAKSIVVSLIGEERIRWTEKNSDAETPTKSTSRRRSELTNRLASNVFCNQSICVWQTCLVGYEEICSLDIPFAFNLPTDLPGSLYLDDGVGVISYRLRATITRKNRRALHVSRIKEVAVGLWLTKYAEEPAVLDDDRSAQSWSVAEPNSEIPIRWSSWNDAAAIQRGLGWEITLNKTLFGPDNHIMVSVKLLFMDPRVKVESISFGLQEIITCHIDDEQIVNKSKKYIRHERVRGEDIAILPGPDTEGFVVFVTPTDGVTFDVNTMHITVKHKVKIRIDFNQYAAIEKNIVIRNFISKNEIALRSAAQERGQKSIKVDEWRMSRTSQSKRMQDKTFRESKRYSTNGAGVGGSGVVRMVGGNTTFALENENYDDLRRQEIEDRLVDMQDEMRHDYLDDREKELDSIQAEGSTSGGYGYALNNGHVKLNSDDENARQRYYESRGWI</sequence>
<feature type="region of interest" description="Disordered" evidence="1">
    <location>
        <begin position="20"/>
        <end position="44"/>
    </location>
</feature>
<feature type="compositionally biased region" description="Basic and acidic residues" evidence="1">
    <location>
        <begin position="437"/>
        <end position="448"/>
    </location>
</feature>
<dbReference type="PANTHER" id="PTHR36419">
    <property type="entry name" value="ARRESTIN FAMILY PROTEIN 1"/>
    <property type="match status" value="1"/>
</dbReference>
<gene>
    <name evidence="2" type="ORF">POCULU_LOCUS2844</name>
</gene>
<dbReference type="GO" id="GO:0000917">
    <property type="term" value="P:division septum assembly"/>
    <property type="evidence" value="ECO:0007669"/>
    <property type="project" value="TreeGrafter"/>
</dbReference>
<feature type="compositionally biased region" description="Basic and acidic residues" evidence="1">
    <location>
        <begin position="24"/>
        <end position="33"/>
    </location>
</feature>
<dbReference type="AlphaFoldDB" id="A0A9N9F3M1"/>
<proteinExistence type="predicted"/>
<reference evidence="2" key="1">
    <citation type="submission" date="2021-06" db="EMBL/GenBank/DDBJ databases">
        <authorList>
            <person name="Kallberg Y."/>
            <person name="Tangrot J."/>
            <person name="Rosling A."/>
        </authorList>
    </citation>
    <scope>NUCLEOTIDE SEQUENCE</scope>
    <source>
        <strain evidence="2">IA702</strain>
    </source>
</reference>
<evidence type="ECO:0000313" key="2">
    <source>
        <dbReference type="EMBL" id="CAG8506491.1"/>
    </source>
</evidence>
<dbReference type="Gene3D" id="2.60.40.640">
    <property type="match status" value="1"/>
</dbReference>
<dbReference type="Proteomes" id="UP000789572">
    <property type="component" value="Unassembled WGS sequence"/>
</dbReference>
<dbReference type="PANTHER" id="PTHR36419:SF1">
    <property type="entry name" value="RHO1 GEF LOCALIZING PROTEIN 1"/>
    <property type="match status" value="1"/>
</dbReference>
<organism evidence="2 3">
    <name type="scientific">Paraglomus occultum</name>
    <dbReference type="NCBI Taxonomy" id="144539"/>
    <lineage>
        <taxon>Eukaryota</taxon>
        <taxon>Fungi</taxon>
        <taxon>Fungi incertae sedis</taxon>
        <taxon>Mucoromycota</taxon>
        <taxon>Glomeromycotina</taxon>
        <taxon>Glomeromycetes</taxon>
        <taxon>Paraglomerales</taxon>
        <taxon>Paraglomeraceae</taxon>
        <taxon>Paraglomus</taxon>
    </lineage>
</organism>
<evidence type="ECO:0000313" key="3">
    <source>
        <dbReference type="Proteomes" id="UP000789572"/>
    </source>
</evidence>
<name>A0A9N9F3M1_9GLOM</name>
<keyword evidence="3" id="KW-1185">Reference proteome</keyword>
<comment type="caution">
    <text evidence="2">The sequence shown here is derived from an EMBL/GenBank/DDBJ whole genome shotgun (WGS) entry which is preliminary data.</text>
</comment>
<dbReference type="InterPro" id="IPR053060">
    <property type="entry name" value="Cytokinesis_Signaling_Reg"/>
</dbReference>
<accession>A0A9N9F3M1</accession>
<protein>
    <submittedName>
        <fullName evidence="2">10114_t:CDS:1</fullName>
    </submittedName>
</protein>
<dbReference type="OrthoDB" id="4001642at2759"/>